<accession>A6YRR9</accession>
<dbReference type="GO" id="GO:0031573">
    <property type="term" value="P:mitotic intra-S DNA damage checkpoint signaling"/>
    <property type="evidence" value="ECO:0007669"/>
    <property type="project" value="TreeGrafter"/>
</dbReference>
<keyword evidence="2" id="KW-0227">DNA damage</keyword>
<evidence type="ECO:0000256" key="2">
    <source>
        <dbReference type="PIRNR" id="PIRNR009303"/>
    </source>
</evidence>
<dbReference type="GO" id="GO:0000076">
    <property type="term" value="P:DNA replication checkpoint signaling"/>
    <property type="evidence" value="ECO:0007669"/>
    <property type="project" value="TreeGrafter"/>
</dbReference>
<dbReference type="Pfam" id="PF04139">
    <property type="entry name" value="Rad9"/>
    <property type="match status" value="1"/>
</dbReference>
<dbReference type="PIRSF" id="PIRSF009303">
    <property type="entry name" value="Cell_cycle_RAD9"/>
    <property type="match status" value="1"/>
</dbReference>
<dbReference type="GO" id="GO:0071479">
    <property type="term" value="P:cellular response to ionizing radiation"/>
    <property type="evidence" value="ECO:0007669"/>
    <property type="project" value="TreeGrafter"/>
</dbReference>
<dbReference type="GO" id="GO:0006281">
    <property type="term" value="P:DNA repair"/>
    <property type="evidence" value="ECO:0007669"/>
    <property type="project" value="UniProtKB-UniRule"/>
</dbReference>
<dbReference type="PANTHER" id="PTHR15237:SF0">
    <property type="entry name" value="CELL CYCLE CHECKPOINT CONTROL PROTEIN"/>
    <property type="match status" value="1"/>
</dbReference>
<dbReference type="Gene3D" id="3.70.10.10">
    <property type="match status" value="1"/>
</dbReference>
<evidence type="ECO:0000256" key="1">
    <source>
        <dbReference type="ARBA" id="ARBA00008494"/>
    </source>
</evidence>
<evidence type="ECO:0000256" key="3">
    <source>
        <dbReference type="SAM" id="MobiDB-lite"/>
    </source>
</evidence>
<dbReference type="HOGENOM" id="CLU_030657_1_0_1"/>
<feature type="region of interest" description="Disordered" evidence="3">
    <location>
        <begin position="402"/>
        <end position="426"/>
    </location>
</feature>
<sequence>MEFTVSNVNLRDLARIFTNLSRIDDAVNWEINKNQIEITCLNSSRSGFSMVTLKKAFFDKYIFQPDSVLLTGLMTPTTQVKPILSVFRNKIFDIRIRFIPTVVTTNSKNGYGSESASRKDVIVENVQISISTGSECRIIFKFLCKHGVIKTYKISYEQTQTLHAVFDKSLSHNNFQINSKILKDLTEHFGQRTEELTIQPLQERVLLTSFTEEVVHNRDILKQPTQTTVSIDGKEFERVALNEGVSVTLSLREFRAAVILAEALGSSICAYYGVPGKPILLTFAKGKNSEIEAQFILATVVGSDEQEVSSMMGNRWQHSSTPASLFNSVERNNSLTAVAHNPPGSIGWQTDQSDSSRMFNSALDRSDETNGIKEPSTTNDAGQSLFLDGIPNESELAAFNNDVNDDAEFGPTQAEQSYHGIFSQED</sequence>
<dbReference type="InterPro" id="IPR007268">
    <property type="entry name" value="Rad9/Ddc1"/>
</dbReference>
<dbReference type="VEuPathDB" id="FungiDB:SPAC664.07c"/>
<evidence type="ECO:0000313" key="4">
    <source>
        <dbReference type="EMBL" id="ABR53902.1"/>
    </source>
</evidence>
<dbReference type="InterPro" id="IPR046938">
    <property type="entry name" value="DNA_clamp_sf"/>
</dbReference>
<dbReference type="GO" id="GO:0030896">
    <property type="term" value="C:checkpoint clamp complex"/>
    <property type="evidence" value="ECO:0007669"/>
    <property type="project" value="UniProtKB-UniRule"/>
</dbReference>
<comment type="similarity">
    <text evidence="1 2">Belongs to the rad9 family.</text>
</comment>
<reference evidence="4" key="1">
    <citation type="journal article" date="2007" name="FEMS Microbiol. Lett.">
        <title>Protective role and regulation of Rad9 from the fission yeast Schizosaccharomyces pombe.</title>
        <authorList>
            <person name="Kang M.H."/>
            <person name="Park E.H."/>
            <person name="Lim C.J."/>
        </authorList>
    </citation>
    <scope>NUCLEOTIDE SEQUENCE</scope>
</reference>
<dbReference type="EMBL" id="EF646826">
    <property type="protein sequence ID" value="ABR53902.1"/>
    <property type="molecule type" value="Genomic_DNA"/>
</dbReference>
<dbReference type="PANTHER" id="PTHR15237">
    <property type="entry name" value="DNA REPAIR PROTEIN RAD9"/>
    <property type="match status" value="1"/>
</dbReference>
<comment type="function">
    <text evidence="2">Acts in DNA repair and mutagenesis. Involved in promoting resistance to ionizing radiation and UV light, as well as regulating cell cycle progression after irradiation.</text>
</comment>
<dbReference type="SUPFAM" id="SSF55979">
    <property type="entry name" value="DNA clamp"/>
    <property type="match status" value="1"/>
</dbReference>
<organism evidence="4">
    <name type="scientific">Schizosaccharomyces pombe</name>
    <name type="common">Fission yeast</name>
    <dbReference type="NCBI Taxonomy" id="4896"/>
    <lineage>
        <taxon>Eukaryota</taxon>
        <taxon>Fungi</taxon>
        <taxon>Dikarya</taxon>
        <taxon>Ascomycota</taxon>
        <taxon>Taphrinomycotina</taxon>
        <taxon>Schizosaccharomycetes</taxon>
        <taxon>Schizosaccharomycetales</taxon>
        <taxon>Schizosaccharomycetaceae</taxon>
        <taxon>Schizosaccharomyces</taxon>
    </lineage>
</organism>
<name>A6YRR9_SCHPM</name>
<proteinExistence type="inferred from homology"/>
<reference evidence="4" key="2">
    <citation type="submission" date="2007-06" db="EMBL/GenBank/DDBJ databases">
        <authorList>
            <person name="Kang M.-H."/>
            <person name="Lim C.-J."/>
        </authorList>
    </citation>
    <scope>NUCLEOTIDE SEQUENCE</scope>
</reference>
<dbReference type="InterPro" id="IPR026584">
    <property type="entry name" value="Rad9"/>
</dbReference>
<dbReference type="AlphaFoldDB" id="A6YRR9"/>
<protein>
    <recommendedName>
        <fullName evidence="2">DNA repair protein rad9</fullName>
    </recommendedName>
</protein>